<proteinExistence type="inferred from homology"/>
<keyword evidence="7" id="KW-0472">Membrane</keyword>
<dbReference type="SUPFAM" id="SSF52833">
    <property type="entry name" value="Thioredoxin-like"/>
    <property type="match status" value="1"/>
</dbReference>
<keyword evidence="4" id="KW-1015">Disulfide bond</keyword>
<organism evidence="9 10">
    <name type="scientific">Capillimicrobium parvum</name>
    <dbReference type="NCBI Taxonomy" id="2884022"/>
    <lineage>
        <taxon>Bacteria</taxon>
        <taxon>Bacillati</taxon>
        <taxon>Actinomycetota</taxon>
        <taxon>Thermoleophilia</taxon>
        <taxon>Solirubrobacterales</taxon>
        <taxon>Capillimicrobiaceae</taxon>
        <taxon>Capillimicrobium</taxon>
    </lineage>
</organism>
<dbReference type="RefSeq" id="WP_259314301.1">
    <property type="nucleotide sequence ID" value="NZ_CP087164.1"/>
</dbReference>
<keyword evidence="3" id="KW-0560">Oxidoreductase</keyword>
<evidence type="ECO:0000256" key="5">
    <source>
        <dbReference type="ARBA" id="ARBA00023284"/>
    </source>
</evidence>
<feature type="transmembrane region" description="Helical" evidence="7">
    <location>
        <begin position="34"/>
        <end position="57"/>
    </location>
</feature>
<keyword evidence="10" id="KW-1185">Reference proteome</keyword>
<accession>A0A9E6XUA7</accession>
<evidence type="ECO:0000313" key="10">
    <source>
        <dbReference type="Proteomes" id="UP001162834"/>
    </source>
</evidence>
<keyword evidence="5" id="KW-0676">Redox-active center</keyword>
<dbReference type="PANTHER" id="PTHR13887">
    <property type="entry name" value="GLUTATHIONE S-TRANSFERASE KAPPA"/>
    <property type="match status" value="1"/>
</dbReference>
<gene>
    <name evidence="9" type="ORF">DSM104329_01016</name>
</gene>
<evidence type="ECO:0000256" key="1">
    <source>
        <dbReference type="ARBA" id="ARBA00005791"/>
    </source>
</evidence>
<keyword evidence="2" id="KW-0732">Signal</keyword>
<evidence type="ECO:0000256" key="6">
    <source>
        <dbReference type="SAM" id="MobiDB-lite"/>
    </source>
</evidence>
<keyword evidence="7" id="KW-0812">Transmembrane</keyword>
<dbReference type="EMBL" id="CP087164">
    <property type="protein sequence ID" value="UGS34637.1"/>
    <property type="molecule type" value="Genomic_DNA"/>
</dbReference>
<evidence type="ECO:0000256" key="2">
    <source>
        <dbReference type="ARBA" id="ARBA00022729"/>
    </source>
</evidence>
<dbReference type="KEGG" id="sbae:DSM104329_01016"/>
<sequence length="269" mass="27962">MSRPSRDQQRAQARAEREAAERAAQQQAQRKKRLVQLGGILAAVAVVAVVVIVAIGGGSNDSSSPTNAGTVSTTGDAALNAQAEINDRLSGIPQSGVTLGRKDAPITIIEFGDLQCPACAIASQQVLPSVIDDYVRPGKAKLELRDIHFLGPDSERLARFGAAASEQGKLWNVAELVWANQGQENSGYATDAYLRAIGNGVPGLDVQAALATRTSGTVRQQLAEAKTLARINGVNSTPTFLVGTGDGPLKTVGADALVSELQQLSAGQS</sequence>
<dbReference type="PANTHER" id="PTHR13887:SF14">
    <property type="entry name" value="DISULFIDE BOND FORMATION PROTEIN D"/>
    <property type="match status" value="1"/>
</dbReference>
<keyword evidence="7" id="KW-1133">Transmembrane helix</keyword>
<dbReference type="Pfam" id="PF13462">
    <property type="entry name" value="Thioredoxin_4"/>
    <property type="match status" value="1"/>
</dbReference>
<reference evidence="9" key="1">
    <citation type="journal article" date="2022" name="Int. J. Syst. Evol. Microbiol.">
        <title>Pseudomonas aegrilactucae sp. nov. and Pseudomonas morbosilactucae sp. nov., pathogens causing bacterial rot of lettuce in Japan.</title>
        <authorList>
            <person name="Sawada H."/>
            <person name="Fujikawa T."/>
            <person name="Satou M."/>
        </authorList>
    </citation>
    <scope>NUCLEOTIDE SEQUENCE</scope>
    <source>
        <strain evidence="9">0166_1</strain>
    </source>
</reference>
<feature type="region of interest" description="Disordered" evidence="6">
    <location>
        <begin position="1"/>
        <end position="25"/>
    </location>
</feature>
<dbReference type="InterPro" id="IPR036249">
    <property type="entry name" value="Thioredoxin-like_sf"/>
</dbReference>
<feature type="compositionally biased region" description="Basic and acidic residues" evidence="6">
    <location>
        <begin position="1"/>
        <end position="21"/>
    </location>
</feature>
<evidence type="ECO:0000259" key="8">
    <source>
        <dbReference type="Pfam" id="PF13462"/>
    </source>
</evidence>
<name>A0A9E6XUA7_9ACTN</name>
<dbReference type="Gene3D" id="3.40.30.10">
    <property type="entry name" value="Glutaredoxin"/>
    <property type="match status" value="1"/>
</dbReference>
<comment type="similarity">
    <text evidence="1">Belongs to the thioredoxin family. DsbA subfamily.</text>
</comment>
<evidence type="ECO:0000256" key="3">
    <source>
        <dbReference type="ARBA" id="ARBA00023002"/>
    </source>
</evidence>
<evidence type="ECO:0000256" key="7">
    <source>
        <dbReference type="SAM" id="Phobius"/>
    </source>
</evidence>
<dbReference type="GO" id="GO:0016491">
    <property type="term" value="F:oxidoreductase activity"/>
    <property type="evidence" value="ECO:0007669"/>
    <property type="project" value="UniProtKB-KW"/>
</dbReference>
<evidence type="ECO:0000313" key="9">
    <source>
        <dbReference type="EMBL" id="UGS34637.1"/>
    </source>
</evidence>
<dbReference type="InterPro" id="IPR012336">
    <property type="entry name" value="Thioredoxin-like_fold"/>
</dbReference>
<feature type="domain" description="Thioredoxin-like fold" evidence="8">
    <location>
        <begin position="96"/>
        <end position="243"/>
    </location>
</feature>
<protein>
    <recommendedName>
        <fullName evidence="8">Thioredoxin-like fold domain-containing protein</fullName>
    </recommendedName>
</protein>
<evidence type="ECO:0000256" key="4">
    <source>
        <dbReference type="ARBA" id="ARBA00023157"/>
    </source>
</evidence>
<dbReference type="Proteomes" id="UP001162834">
    <property type="component" value="Chromosome"/>
</dbReference>
<dbReference type="AlphaFoldDB" id="A0A9E6XUA7"/>